<evidence type="ECO:0000256" key="1">
    <source>
        <dbReference type="SAM" id="MobiDB-lite"/>
    </source>
</evidence>
<dbReference type="EnsemblPlants" id="KRH22645">
    <property type="protein sequence ID" value="KRH22645"/>
    <property type="gene ID" value="GLYMA_13G313900"/>
</dbReference>
<feature type="region of interest" description="Disordered" evidence="1">
    <location>
        <begin position="41"/>
        <end position="69"/>
    </location>
</feature>
<reference evidence="2 3" key="1">
    <citation type="journal article" date="2010" name="Nature">
        <title>Genome sequence of the palaeopolyploid soybean.</title>
        <authorList>
            <person name="Schmutz J."/>
            <person name="Cannon S.B."/>
            <person name="Schlueter J."/>
            <person name="Ma J."/>
            <person name="Mitros T."/>
            <person name="Nelson W."/>
            <person name="Hyten D.L."/>
            <person name="Song Q."/>
            <person name="Thelen J.J."/>
            <person name="Cheng J."/>
            <person name="Xu D."/>
            <person name="Hellsten U."/>
            <person name="May G.D."/>
            <person name="Yu Y."/>
            <person name="Sakurai T."/>
            <person name="Umezawa T."/>
            <person name="Bhattacharyya M.K."/>
            <person name="Sandhu D."/>
            <person name="Valliyodan B."/>
            <person name="Lindquist E."/>
            <person name="Peto M."/>
            <person name="Grant D."/>
            <person name="Shu S."/>
            <person name="Goodstein D."/>
            <person name="Barry K."/>
            <person name="Futrell-Griggs M."/>
            <person name="Abernathy B."/>
            <person name="Du J."/>
            <person name="Tian Z."/>
            <person name="Zhu L."/>
            <person name="Gill N."/>
            <person name="Joshi T."/>
            <person name="Libault M."/>
            <person name="Sethuraman A."/>
            <person name="Zhang X.-C."/>
            <person name="Shinozaki K."/>
            <person name="Nguyen H.T."/>
            <person name="Wing R.A."/>
            <person name="Cregan P."/>
            <person name="Specht J."/>
            <person name="Grimwood J."/>
            <person name="Rokhsar D."/>
            <person name="Stacey G."/>
            <person name="Shoemaker R.C."/>
            <person name="Jackson S.A."/>
        </authorList>
    </citation>
    <scope>NUCLEOTIDE SEQUENCE</scope>
    <source>
        <strain evidence="3">cv. Williams 82</strain>
        <tissue evidence="2">Callus</tissue>
    </source>
</reference>
<reference evidence="3" key="2">
    <citation type="submission" date="2018-02" db="UniProtKB">
        <authorList>
            <consortium name="EnsemblPlants"/>
        </authorList>
    </citation>
    <scope>IDENTIFICATION</scope>
    <source>
        <strain evidence="3">Williams 82</strain>
    </source>
</reference>
<dbReference type="STRING" id="3847.A0A0R0H6K0"/>
<name>A0A0R0H6K0_SOYBN</name>
<dbReference type="Gramene" id="KRH22645">
    <property type="protein sequence ID" value="KRH22645"/>
    <property type="gene ID" value="GLYMA_13G313900"/>
</dbReference>
<reference evidence="2" key="3">
    <citation type="submission" date="2018-07" db="EMBL/GenBank/DDBJ databases">
        <title>WGS assembly of Glycine max.</title>
        <authorList>
            <person name="Schmutz J."/>
            <person name="Cannon S."/>
            <person name="Schlueter J."/>
            <person name="Ma J."/>
            <person name="Mitros T."/>
            <person name="Nelson W."/>
            <person name="Hyten D."/>
            <person name="Song Q."/>
            <person name="Thelen J."/>
            <person name="Cheng J."/>
            <person name="Xu D."/>
            <person name="Hellsten U."/>
            <person name="May G."/>
            <person name="Yu Y."/>
            <person name="Sakurai T."/>
            <person name="Umezawa T."/>
            <person name="Bhattacharyya M."/>
            <person name="Sandhu D."/>
            <person name="Valliyodan B."/>
            <person name="Lindquist E."/>
            <person name="Peto M."/>
            <person name="Grant D."/>
            <person name="Shu S."/>
            <person name="Goodstein D."/>
            <person name="Barry K."/>
            <person name="Futrell-Griggs M."/>
            <person name="Abernathy B."/>
            <person name="Du J."/>
            <person name="Tian Z."/>
            <person name="Zhu L."/>
            <person name="Gill N."/>
            <person name="Joshi T."/>
            <person name="Libault M."/>
            <person name="Sethuraman A."/>
            <person name="Zhang X."/>
            <person name="Shinozaki K."/>
            <person name="Nguyen H."/>
            <person name="Wing R."/>
            <person name="Cregan P."/>
            <person name="Specht J."/>
            <person name="Grimwood J."/>
            <person name="Rokhsar D."/>
            <person name="Stacey G."/>
            <person name="Shoemaker R."/>
            <person name="Jackson S."/>
        </authorList>
    </citation>
    <scope>NUCLEOTIDE SEQUENCE</scope>
    <source>
        <tissue evidence="2">Callus</tissue>
    </source>
</reference>
<gene>
    <name evidence="2" type="ORF">GLYMA_13G313900</name>
</gene>
<dbReference type="EMBL" id="CM000846">
    <property type="protein sequence ID" value="KRH22645.1"/>
    <property type="molecule type" value="Genomic_DNA"/>
</dbReference>
<dbReference type="Proteomes" id="UP000008827">
    <property type="component" value="Chromosome 13"/>
</dbReference>
<accession>A0A0R0H6K0</accession>
<dbReference type="InParanoid" id="A0A0R0H6K0"/>
<dbReference type="OMA" id="YNKRESD"/>
<evidence type="ECO:0000313" key="4">
    <source>
        <dbReference type="Proteomes" id="UP000008827"/>
    </source>
</evidence>
<protein>
    <submittedName>
        <fullName evidence="2 3">Uncharacterized protein</fullName>
    </submittedName>
</protein>
<keyword evidence="4" id="KW-1185">Reference proteome</keyword>
<organism evidence="2">
    <name type="scientific">Glycine max</name>
    <name type="common">Soybean</name>
    <name type="synonym">Glycine hispida</name>
    <dbReference type="NCBI Taxonomy" id="3847"/>
    <lineage>
        <taxon>Eukaryota</taxon>
        <taxon>Viridiplantae</taxon>
        <taxon>Streptophyta</taxon>
        <taxon>Embryophyta</taxon>
        <taxon>Tracheophyta</taxon>
        <taxon>Spermatophyta</taxon>
        <taxon>Magnoliopsida</taxon>
        <taxon>eudicotyledons</taxon>
        <taxon>Gunneridae</taxon>
        <taxon>Pentapetalae</taxon>
        <taxon>rosids</taxon>
        <taxon>fabids</taxon>
        <taxon>Fabales</taxon>
        <taxon>Fabaceae</taxon>
        <taxon>Papilionoideae</taxon>
        <taxon>50 kb inversion clade</taxon>
        <taxon>NPAAA clade</taxon>
        <taxon>indigoferoid/millettioid clade</taxon>
        <taxon>Phaseoleae</taxon>
        <taxon>Glycine</taxon>
        <taxon>Glycine subgen. Soja</taxon>
    </lineage>
</organism>
<proteinExistence type="predicted"/>
<evidence type="ECO:0000313" key="3">
    <source>
        <dbReference type="EnsemblPlants" id="KRH22645"/>
    </source>
</evidence>
<sequence length="78" mass="8894">MTERSKVILQFEHNGKPLRCLLFVFVCAEFPLRVCYNKRESDTQTRRLPPPGTPLTGPLPPSQRTASNSSQVLKFCIF</sequence>
<evidence type="ECO:0000313" key="2">
    <source>
        <dbReference type="EMBL" id="KRH22645.1"/>
    </source>
</evidence>
<dbReference type="AlphaFoldDB" id="A0A0R0H6K0"/>
<feature type="compositionally biased region" description="Pro residues" evidence="1">
    <location>
        <begin position="48"/>
        <end position="61"/>
    </location>
</feature>